<keyword evidence="1" id="KW-0678">Repressor</keyword>
<dbReference type="PANTHER" id="PTHR30055:SF175">
    <property type="entry name" value="HTH-TYPE TRANSCRIPTIONAL REPRESSOR KSTR2"/>
    <property type="match status" value="1"/>
</dbReference>
<evidence type="ECO:0000256" key="4">
    <source>
        <dbReference type="ARBA" id="ARBA00023163"/>
    </source>
</evidence>
<dbReference type="Gene3D" id="1.10.357.10">
    <property type="entry name" value="Tetracycline Repressor, domain 2"/>
    <property type="match status" value="1"/>
</dbReference>
<dbReference type="InterPro" id="IPR023772">
    <property type="entry name" value="DNA-bd_HTH_TetR-type_CS"/>
</dbReference>
<dbReference type="PROSITE" id="PS01081">
    <property type="entry name" value="HTH_TETR_1"/>
    <property type="match status" value="1"/>
</dbReference>
<sequence>MVEEKMVNWNGEVATRQQIREQKRRAALRVASRLFNEKGYHATSLDEIADRIGVTKTALYYYFRNKEELLYDCLQVSFACGEQARAEAEEMDGSDYERFCLYYRRFTQLAIEQSGAFTTTANIRALPQNMQTALLARRDALHDYMQGLLDGAMEDGNLRRLDPRAATGYFFGSINWMLSWHLEEGANDGEGHDPAVFSDKILDQALYGLARPASS</sequence>
<evidence type="ECO:0000256" key="3">
    <source>
        <dbReference type="ARBA" id="ARBA00023125"/>
    </source>
</evidence>
<dbReference type="SUPFAM" id="SSF48498">
    <property type="entry name" value="Tetracyclin repressor-like, C-terminal domain"/>
    <property type="match status" value="1"/>
</dbReference>
<dbReference type="InterPro" id="IPR009057">
    <property type="entry name" value="Homeodomain-like_sf"/>
</dbReference>
<dbReference type="RefSeq" id="WP_119399024.1">
    <property type="nucleotide sequence ID" value="NZ_QWJJ01000008.1"/>
</dbReference>
<dbReference type="SUPFAM" id="SSF46689">
    <property type="entry name" value="Homeodomain-like"/>
    <property type="match status" value="1"/>
</dbReference>
<dbReference type="Proteomes" id="UP000265848">
    <property type="component" value="Unassembled WGS sequence"/>
</dbReference>
<dbReference type="OrthoDB" id="9779746at2"/>
<feature type="DNA-binding region" description="H-T-H motif" evidence="5">
    <location>
        <begin position="44"/>
        <end position="63"/>
    </location>
</feature>
<name>A0A399J2J7_9RHOB</name>
<evidence type="ECO:0000256" key="5">
    <source>
        <dbReference type="PROSITE-ProRule" id="PRU00335"/>
    </source>
</evidence>
<protein>
    <submittedName>
        <fullName evidence="7">TetR/AcrR family transcriptional regulator</fullName>
    </submittedName>
</protein>
<organism evidence="7 8">
    <name type="scientific">Pseudooceanicola sediminis</name>
    <dbReference type="NCBI Taxonomy" id="2211117"/>
    <lineage>
        <taxon>Bacteria</taxon>
        <taxon>Pseudomonadati</taxon>
        <taxon>Pseudomonadota</taxon>
        <taxon>Alphaproteobacteria</taxon>
        <taxon>Rhodobacterales</taxon>
        <taxon>Paracoccaceae</taxon>
        <taxon>Pseudooceanicola</taxon>
    </lineage>
</organism>
<dbReference type="PANTHER" id="PTHR30055">
    <property type="entry name" value="HTH-TYPE TRANSCRIPTIONAL REGULATOR RUTR"/>
    <property type="match status" value="1"/>
</dbReference>
<dbReference type="InterPro" id="IPR036271">
    <property type="entry name" value="Tet_transcr_reg_TetR-rel_C_sf"/>
</dbReference>
<keyword evidence="4" id="KW-0804">Transcription</keyword>
<dbReference type="Pfam" id="PF00440">
    <property type="entry name" value="TetR_N"/>
    <property type="match status" value="1"/>
</dbReference>
<evidence type="ECO:0000259" key="6">
    <source>
        <dbReference type="PROSITE" id="PS50977"/>
    </source>
</evidence>
<feature type="domain" description="HTH tetR-type" evidence="6">
    <location>
        <begin position="21"/>
        <end position="81"/>
    </location>
</feature>
<reference evidence="7 8" key="1">
    <citation type="submission" date="2018-08" db="EMBL/GenBank/DDBJ databases">
        <title>Pseudooceanicola sediminis CY03 in the family Rhodobacteracea.</title>
        <authorList>
            <person name="Zhang Y.-J."/>
        </authorList>
    </citation>
    <scope>NUCLEOTIDE SEQUENCE [LARGE SCALE GENOMIC DNA]</scope>
    <source>
        <strain evidence="7 8">CY03</strain>
    </source>
</reference>
<keyword evidence="8" id="KW-1185">Reference proteome</keyword>
<comment type="caution">
    <text evidence="7">The sequence shown here is derived from an EMBL/GenBank/DDBJ whole genome shotgun (WGS) entry which is preliminary data.</text>
</comment>
<dbReference type="GO" id="GO:0003700">
    <property type="term" value="F:DNA-binding transcription factor activity"/>
    <property type="evidence" value="ECO:0007669"/>
    <property type="project" value="TreeGrafter"/>
</dbReference>
<dbReference type="InterPro" id="IPR050109">
    <property type="entry name" value="HTH-type_TetR-like_transc_reg"/>
</dbReference>
<keyword evidence="3 5" id="KW-0238">DNA-binding</keyword>
<evidence type="ECO:0000313" key="8">
    <source>
        <dbReference type="Proteomes" id="UP000265848"/>
    </source>
</evidence>
<dbReference type="PROSITE" id="PS50977">
    <property type="entry name" value="HTH_TETR_2"/>
    <property type="match status" value="1"/>
</dbReference>
<gene>
    <name evidence="7" type="ORF">DL237_10485</name>
</gene>
<dbReference type="InterPro" id="IPR001647">
    <property type="entry name" value="HTH_TetR"/>
</dbReference>
<evidence type="ECO:0000313" key="7">
    <source>
        <dbReference type="EMBL" id="RII38679.1"/>
    </source>
</evidence>
<dbReference type="PRINTS" id="PR00455">
    <property type="entry name" value="HTHTETR"/>
</dbReference>
<dbReference type="InterPro" id="IPR041490">
    <property type="entry name" value="KstR2_TetR_C"/>
</dbReference>
<dbReference type="FunFam" id="1.10.10.60:FF:000141">
    <property type="entry name" value="TetR family transcriptional regulator"/>
    <property type="match status" value="1"/>
</dbReference>
<evidence type="ECO:0000256" key="2">
    <source>
        <dbReference type="ARBA" id="ARBA00023015"/>
    </source>
</evidence>
<accession>A0A399J2J7</accession>
<dbReference type="Gene3D" id="1.10.10.60">
    <property type="entry name" value="Homeodomain-like"/>
    <property type="match status" value="1"/>
</dbReference>
<dbReference type="AlphaFoldDB" id="A0A399J2J7"/>
<dbReference type="GO" id="GO:0000976">
    <property type="term" value="F:transcription cis-regulatory region binding"/>
    <property type="evidence" value="ECO:0007669"/>
    <property type="project" value="TreeGrafter"/>
</dbReference>
<proteinExistence type="predicted"/>
<keyword evidence="2" id="KW-0805">Transcription regulation</keyword>
<dbReference type="EMBL" id="QWJJ01000008">
    <property type="protein sequence ID" value="RII38679.1"/>
    <property type="molecule type" value="Genomic_DNA"/>
</dbReference>
<dbReference type="Pfam" id="PF17932">
    <property type="entry name" value="TetR_C_24"/>
    <property type="match status" value="1"/>
</dbReference>
<evidence type="ECO:0000256" key="1">
    <source>
        <dbReference type="ARBA" id="ARBA00022491"/>
    </source>
</evidence>